<evidence type="ECO:0000256" key="4">
    <source>
        <dbReference type="SAM" id="SignalP"/>
    </source>
</evidence>
<gene>
    <name evidence="5" type="ORF">DKX38_026997</name>
</gene>
<feature type="chain" id="PRO_5024432919" description="SGNH hydrolase-type esterase domain-containing protein" evidence="4">
    <location>
        <begin position="23"/>
        <end position="354"/>
    </location>
</feature>
<dbReference type="InterPro" id="IPR001087">
    <property type="entry name" value="GDSL"/>
</dbReference>
<dbReference type="PANTHER" id="PTHR45648:SF5">
    <property type="entry name" value="OS04G0577300 PROTEIN"/>
    <property type="match status" value="1"/>
</dbReference>
<keyword evidence="3" id="KW-0443">Lipid metabolism</keyword>
<dbReference type="InterPro" id="IPR036514">
    <property type="entry name" value="SGNH_hydro_sf"/>
</dbReference>
<dbReference type="EMBL" id="VDCV01000017">
    <property type="protein sequence ID" value="KAB5516349.1"/>
    <property type="molecule type" value="Genomic_DNA"/>
</dbReference>
<dbReference type="SUPFAM" id="SSF52266">
    <property type="entry name" value="SGNH hydrolase"/>
    <property type="match status" value="1"/>
</dbReference>
<dbReference type="Gene3D" id="3.40.50.1110">
    <property type="entry name" value="SGNH hydrolase"/>
    <property type="match status" value="1"/>
</dbReference>
<dbReference type="AlphaFoldDB" id="A0A5N5JAX4"/>
<organism evidence="5 6">
    <name type="scientific">Salix brachista</name>
    <dbReference type="NCBI Taxonomy" id="2182728"/>
    <lineage>
        <taxon>Eukaryota</taxon>
        <taxon>Viridiplantae</taxon>
        <taxon>Streptophyta</taxon>
        <taxon>Embryophyta</taxon>
        <taxon>Tracheophyta</taxon>
        <taxon>Spermatophyta</taxon>
        <taxon>Magnoliopsida</taxon>
        <taxon>eudicotyledons</taxon>
        <taxon>Gunneridae</taxon>
        <taxon>Pentapetalae</taxon>
        <taxon>rosids</taxon>
        <taxon>fabids</taxon>
        <taxon>Malpighiales</taxon>
        <taxon>Salicaceae</taxon>
        <taxon>Saliceae</taxon>
        <taxon>Salix</taxon>
    </lineage>
</organism>
<keyword evidence="3" id="KW-0442">Lipid degradation</keyword>
<dbReference type="GO" id="GO:0016042">
    <property type="term" value="P:lipid catabolic process"/>
    <property type="evidence" value="ECO:0007669"/>
    <property type="project" value="UniProtKB-KW"/>
</dbReference>
<comment type="caution">
    <text evidence="5">The sequence shown here is derived from an EMBL/GenBank/DDBJ whole genome shotgun (WGS) entry which is preliminary data.</text>
</comment>
<comment type="similarity">
    <text evidence="1">Belongs to the 'GDSL' lipolytic enzyme family.</text>
</comment>
<evidence type="ECO:0008006" key="7">
    <source>
        <dbReference type="Google" id="ProtNLM"/>
    </source>
</evidence>
<feature type="signal peptide" evidence="4">
    <location>
        <begin position="1"/>
        <end position="22"/>
    </location>
</feature>
<dbReference type="GO" id="GO:0016788">
    <property type="term" value="F:hydrolase activity, acting on ester bonds"/>
    <property type="evidence" value="ECO:0007669"/>
    <property type="project" value="InterPro"/>
</dbReference>
<keyword evidence="4" id="KW-0732">Signal</keyword>
<evidence type="ECO:0000313" key="6">
    <source>
        <dbReference type="Proteomes" id="UP000326939"/>
    </source>
</evidence>
<evidence type="ECO:0000256" key="3">
    <source>
        <dbReference type="ARBA" id="ARBA00022963"/>
    </source>
</evidence>
<sequence length="354" mass="39235">MTSIYQASCISFLLCHFLLVNCCSHLASHRGPFKSNISIPALFVFGDSWVDSGNGQYMGNPNPSSAYGVDFKVDNQSRASNGKTMADFIAQTFGLPLPPPFLSLKKSESIQFGANYASSGCGILPEIKQYTFGNCMVLDEQIELFKSSVKNLRENDGLSKSLIFINMGQNDIDLNKKLQYNASLDMGQYLAEPLSKRLQMLYDLGGRKFLVSNVLPLGCRPFSISQEKPTTRCVERLNKLASQFNSYLPQMLKDLQSTLLGSKFVLLDVYKVFEDVFSKPASYGISDISHSCCAIDSVNPIPICKNGEVCSDRNQYAFFDAIHPSEVMNSIMISRCLKDSSVCKPINLMKLVKA</sequence>
<accession>A0A5N5JAX4</accession>
<evidence type="ECO:0000313" key="5">
    <source>
        <dbReference type="EMBL" id="KAB5516349.1"/>
    </source>
</evidence>
<keyword evidence="6" id="KW-1185">Reference proteome</keyword>
<evidence type="ECO:0000256" key="1">
    <source>
        <dbReference type="ARBA" id="ARBA00008668"/>
    </source>
</evidence>
<reference evidence="6" key="1">
    <citation type="journal article" date="2019" name="Gigascience">
        <title>De novo genome assembly of the endangered Acer yangbiense, a plant species with extremely small populations endemic to Yunnan Province, China.</title>
        <authorList>
            <person name="Yang J."/>
            <person name="Wariss H.M."/>
            <person name="Tao L."/>
            <person name="Zhang R."/>
            <person name="Yun Q."/>
            <person name="Hollingsworth P."/>
            <person name="Dao Z."/>
            <person name="Luo G."/>
            <person name="Guo H."/>
            <person name="Ma Y."/>
            <person name="Sun W."/>
        </authorList>
    </citation>
    <scope>NUCLEOTIDE SEQUENCE [LARGE SCALE GENOMIC DNA]</scope>
    <source>
        <strain evidence="6">cv. br00</strain>
    </source>
</reference>
<keyword evidence="2" id="KW-0378">Hydrolase</keyword>
<proteinExistence type="inferred from homology"/>
<dbReference type="PANTHER" id="PTHR45648">
    <property type="entry name" value="GDSL LIPASE/ACYLHYDROLASE FAMILY PROTEIN (AFU_ORTHOLOGUE AFUA_4G14700)"/>
    <property type="match status" value="1"/>
</dbReference>
<dbReference type="Proteomes" id="UP000326939">
    <property type="component" value="Chromosome 17"/>
</dbReference>
<dbReference type="Pfam" id="PF00657">
    <property type="entry name" value="Lipase_GDSL"/>
    <property type="match status" value="1"/>
</dbReference>
<name>A0A5N5JAX4_9ROSI</name>
<protein>
    <recommendedName>
        <fullName evidence="7">SGNH hydrolase-type esterase domain-containing protein</fullName>
    </recommendedName>
</protein>
<evidence type="ECO:0000256" key="2">
    <source>
        <dbReference type="ARBA" id="ARBA00022801"/>
    </source>
</evidence>
<dbReference type="InterPro" id="IPR051058">
    <property type="entry name" value="GDSL_Est/Lipase"/>
</dbReference>